<evidence type="ECO:0000313" key="8">
    <source>
        <dbReference type="EMBL" id="TBO30150.1"/>
    </source>
</evidence>
<evidence type="ECO:0000256" key="1">
    <source>
        <dbReference type="ARBA" id="ARBA00009998"/>
    </source>
</evidence>
<dbReference type="GO" id="GO:0009318">
    <property type="term" value="C:exodeoxyribonuclease VII complex"/>
    <property type="evidence" value="ECO:0007669"/>
    <property type="project" value="UniProtKB-UniRule"/>
</dbReference>
<keyword evidence="2 6" id="KW-0963">Cytoplasm</keyword>
<evidence type="ECO:0000256" key="2">
    <source>
        <dbReference type="ARBA" id="ARBA00022490"/>
    </source>
</evidence>
<gene>
    <name evidence="6 8" type="primary">xseB</name>
    <name evidence="8" type="ORF">EYS42_10630</name>
</gene>
<dbReference type="SUPFAM" id="SSF116842">
    <property type="entry name" value="XseB-like"/>
    <property type="match status" value="1"/>
</dbReference>
<organism evidence="8 9">
    <name type="scientific">Aquabacterium lacunae</name>
    <dbReference type="NCBI Taxonomy" id="2528630"/>
    <lineage>
        <taxon>Bacteria</taxon>
        <taxon>Pseudomonadati</taxon>
        <taxon>Pseudomonadota</taxon>
        <taxon>Betaproteobacteria</taxon>
        <taxon>Burkholderiales</taxon>
        <taxon>Aquabacterium</taxon>
    </lineage>
</organism>
<dbReference type="Gene3D" id="1.10.287.1040">
    <property type="entry name" value="Exonuclease VII, small subunit"/>
    <property type="match status" value="1"/>
</dbReference>
<evidence type="ECO:0000256" key="7">
    <source>
        <dbReference type="SAM" id="MobiDB-lite"/>
    </source>
</evidence>
<evidence type="ECO:0000256" key="6">
    <source>
        <dbReference type="HAMAP-Rule" id="MF_00337"/>
    </source>
</evidence>
<dbReference type="InterPro" id="IPR037004">
    <property type="entry name" value="Exonuc_VII_ssu_sf"/>
</dbReference>
<dbReference type="EMBL" id="SIXI01000004">
    <property type="protein sequence ID" value="TBO30150.1"/>
    <property type="molecule type" value="Genomic_DNA"/>
</dbReference>
<dbReference type="HAMAP" id="MF_00337">
    <property type="entry name" value="Exonuc_7_S"/>
    <property type="match status" value="1"/>
</dbReference>
<keyword evidence="3 6" id="KW-0540">Nuclease</keyword>
<evidence type="ECO:0000256" key="4">
    <source>
        <dbReference type="ARBA" id="ARBA00022801"/>
    </source>
</evidence>
<evidence type="ECO:0000313" key="9">
    <source>
        <dbReference type="Proteomes" id="UP000292120"/>
    </source>
</evidence>
<dbReference type="Pfam" id="PF02609">
    <property type="entry name" value="Exonuc_VII_S"/>
    <property type="match status" value="1"/>
</dbReference>
<reference evidence="8 9" key="1">
    <citation type="submission" date="2019-02" db="EMBL/GenBank/DDBJ databases">
        <title>Aquabacterium sp. strain KMB7.</title>
        <authorList>
            <person name="Chen W.-M."/>
        </authorList>
    </citation>
    <scope>NUCLEOTIDE SEQUENCE [LARGE SCALE GENOMIC DNA]</scope>
    <source>
        <strain evidence="8 9">KMB7</strain>
    </source>
</reference>
<dbReference type="GO" id="GO:0005829">
    <property type="term" value="C:cytosol"/>
    <property type="evidence" value="ECO:0007669"/>
    <property type="project" value="TreeGrafter"/>
</dbReference>
<evidence type="ECO:0000256" key="5">
    <source>
        <dbReference type="ARBA" id="ARBA00022839"/>
    </source>
</evidence>
<comment type="function">
    <text evidence="6">Bidirectionally degrades single-stranded DNA into large acid-insoluble oligonucleotides, which are then degraded further into small acid-soluble oligonucleotides.</text>
</comment>
<sequence length="91" mass="9962">MARAPKNATPPDAPAPDAASAVALPERYEDALAELEDLVARMEAGSLPLDQLLVHYQRGAQLLQLCRSRLDAIEQQVKVLEDGQLKVWDAE</sequence>
<accession>A0A4V2JFJ6</accession>
<comment type="subcellular location">
    <subcellularLocation>
        <location evidence="6">Cytoplasm</location>
    </subcellularLocation>
</comment>
<keyword evidence="9" id="KW-1185">Reference proteome</keyword>
<comment type="subunit">
    <text evidence="6">Heterooligomer composed of large and small subunits.</text>
</comment>
<dbReference type="OrthoDB" id="287668at2"/>
<dbReference type="GO" id="GO:0006308">
    <property type="term" value="P:DNA catabolic process"/>
    <property type="evidence" value="ECO:0007669"/>
    <property type="project" value="UniProtKB-UniRule"/>
</dbReference>
<comment type="caution">
    <text evidence="8">The sequence shown here is derived from an EMBL/GenBank/DDBJ whole genome shotgun (WGS) entry which is preliminary data.</text>
</comment>
<keyword evidence="4 6" id="KW-0378">Hydrolase</keyword>
<proteinExistence type="inferred from homology"/>
<dbReference type="AlphaFoldDB" id="A0A4V2JFJ6"/>
<dbReference type="GO" id="GO:0008855">
    <property type="term" value="F:exodeoxyribonuclease VII activity"/>
    <property type="evidence" value="ECO:0007669"/>
    <property type="project" value="UniProtKB-UniRule"/>
</dbReference>
<dbReference type="EC" id="3.1.11.6" evidence="6"/>
<keyword evidence="5 6" id="KW-0269">Exonuclease</keyword>
<feature type="region of interest" description="Disordered" evidence="7">
    <location>
        <begin position="1"/>
        <end position="20"/>
    </location>
</feature>
<dbReference type="Proteomes" id="UP000292120">
    <property type="component" value="Unassembled WGS sequence"/>
</dbReference>
<evidence type="ECO:0000256" key="3">
    <source>
        <dbReference type="ARBA" id="ARBA00022722"/>
    </source>
</evidence>
<name>A0A4V2JFJ6_9BURK</name>
<dbReference type="NCBIfam" id="TIGR01280">
    <property type="entry name" value="xseB"/>
    <property type="match status" value="1"/>
</dbReference>
<comment type="catalytic activity">
    <reaction evidence="6">
        <text>Exonucleolytic cleavage in either 5'- to 3'- or 3'- to 5'-direction to yield nucleoside 5'-phosphates.</text>
        <dbReference type="EC" id="3.1.11.6"/>
    </reaction>
</comment>
<comment type="similarity">
    <text evidence="1 6">Belongs to the XseB family.</text>
</comment>
<dbReference type="PANTHER" id="PTHR34137:SF1">
    <property type="entry name" value="EXODEOXYRIBONUCLEASE 7 SMALL SUBUNIT"/>
    <property type="match status" value="1"/>
</dbReference>
<dbReference type="RefSeq" id="WP_130968143.1">
    <property type="nucleotide sequence ID" value="NZ_SIXI01000004.1"/>
</dbReference>
<dbReference type="InterPro" id="IPR003761">
    <property type="entry name" value="Exonuc_VII_S"/>
</dbReference>
<dbReference type="PANTHER" id="PTHR34137">
    <property type="entry name" value="EXODEOXYRIBONUCLEASE 7 SMALL SUBUNIT"/>
    <property type="match status" value="1"/>
</dbReference>
<protein>
    <recommendedName>
        <fullName evidence="6">Exodeoxyribonuclease 7 small subunit</fullName>
        <ecNumber evidence="6">3.1.11.6</ecNumber>
    </recommendedName>
    <alternativeName>
        <fullName evidence="6">Exodeoxyribonuclease VII small subunit</fullName>
        <shortName evidence="6">Exonuclease VII small subunit</shortName>
    </alternativeName>
</protein>